<accession>A0A7M2SZ54</accession>
<dbReference type="Proteomes" id="UP000594205">
    <property type="component" value="Chromosome"/>
</dbReference>
<keyword evidence="2" id="KW-1185">Reference proteome</keyword>
<evidence type="ECO:0000313" key="2">
    <source>
        <dbReference type="Proteomes" id="UP000594205"/>
    </source>
</evidence>
<evidence type="ECO:0000313" key="1">
    <source>
        <dbReference type="EMBL" id="QOV40853.1"/>
    </source>
</evidence>
<gene>
    <name evidence="1" type="ORF">IM697_22175</name>
</gene>
<protein>
    <recommendedName>
        <fullName evidence="3">SLATT domain-containing protein</fullName>
    </recommendedName>
</protein>
<evidence type="ECO:0008006" key="3">
    <source>
        <dbReference type="Google" id="ProtNLM"/>
    </source>
</evidence>
<sequence>MAAADEGGLVQAADNLRATVQGAARPHARAARIDSVWHNAGTGLALAATTAATILPSNFSTWARVASGVATFLIALLRALDFGSRWRWHLNMRARYTSLVDRVDRVAVLPPDQRSEALAQLYDELARIRAQERAIPGSASGVAASGNTG</sequence>
<dbReference type="RefSeq" id="WP_194049435.1">
    <property type="nucleotide sequence ID" value="NZ_CP063373.1"/>
</dbReference>
<organism evidence="1 2">
    <name type="scientific">Streptomyces ferrugineus</name>
    <dbReference type="NCBI Taxonomy" id="1413221"/>
    <lineage>
        <taxon>Bacteria</taxon>
        <taxon>Bacillati</taxon>
        <taxon>Actinomycetota</taxon>
        <taxon>Actinomycetes</taxon>
        <taxon>Kitasatosporales</taxon>
        <taxon>Streptomycetaceae</taxon>
        <taxon>Streptomyces</taxon>
    </lineage>
</organism>
<proteinExistence type="predicted"/>
<reference evidence="1 2" key="1">
    <citation type="submission" date="2020-10" db="EMBL/GenBank/DDBJ databases">
        <title>Streptomyces ferrugineus complate genome analysis.</title>
        <authorList>
            <person name="Anwar N."/>
        </authorList>
    </citation>
    <scope>NUCLEOTIDE SEQUENCE [LARGE SCALE GENOMIC DNA]</scope>
    <source>
        <strain evidence="1 2">CCTCC AA2014009</strain>
    </source>
</reference>
<dbReference type="AlphaFoldDB" id="A0A7M2SZ54"/>
<dbReference type="EMBL" id="CP063373">
    <property type="protein sequence ID" value="QOV40853.1"/>
    <property type="molecule type" value="Genomic_DNA"/>
</dbReference>
<name>A0A7M2SZ54_9ACTN</name>
<dbReference type="KEGG" id="sfeu:IM697_22175"/>